<gene>
    <name evidence="2" type="ORF">LOT_1412</name>
</gene>
<protein>
    <recommendedName>
        <fullName evidence="1">DUF7671 domain-containing protein</fullName>
    </recommendedName>
</protein>
<sequence>MKGWQRMKGKYEVNQYIGVPLETDDSGHYQIKLDESGDFKLHSWRTGKHTKGKFKKVGQIFITENNLMVGIVKAIPVAFKDRHQYTPLQRFTSEYVSDEVLKAGQQKLIN</sequence>
<proteinExistence type="predicted"/>
<dbReference type="Pfam" id="PF24710">
    <property type="entry name" value="DUF7671"/>
    <property type="match status" value="1"/>
</dbReference>
<organism evidence="2 3">
    <name type="scientific">Lentilactobacillus otakiensis DSM 19908 = JCM 15040</name>
    <dbReference type="NCBI Taxonomy" id="1423780"/>
    <lineage>
        <taxon>Bacteria</taxon>
        <taxon>Bacillati</taxon>
        <taxon>Bacillota</taxon>
        <taxon>Bacilli</taxon>
        <taxon>Lactobacillales</taxon>
        <taxon>Lactobacillaceae</taxon>
        <taxon>Lentilactobacillus</taxon>
    </lineage>
</organism>
<name>S4NDB7_9LACO</name>
<dbReference type="eggNOG" id="ENOG50348YF">
    <property type="taxonomic scope" value="Bacteria"/>
</dbReference>
<dbReference type="Proteomes" id="UP000016361">
    <property type="component" value="Unassembled WGS sequence"/>
</dbReference>
<evidence type="ECO:0000313" key="3">
    <source>
        <dbReference type="Proteomes" id="UP000016361"/>
    </source>
</evidence>
<dbReference type="InterPro" id="IPR056088">
    <property type="entry name" value="DUF7671"/>
</dbReference>
<evidence type="ECO:0000259" key="1">
    <source>
        <dbReference type="Pfam" id="PF24710"/>
    </source>
</evidence>
<dbReference type="PATRIC" id="fig|1423780.4.peg.2197"/>
<accession>S4NDB7</accession>
<evidence type="ECO:0000313" key="2">
    <source>
        <dbReference type="EMBL" id="GAD16874.1"/>
    </source>
</evidence>
<dbReference type="STRING" id="1423780.FD05_GL002164"/>
<dbReference type="AlphaFoldDB" id="S4NDB7"/>
<dbReference type="EMBL" id="BASH01000004">
    <property type="protein sequence ID" value="GAD16874.1"/>
    <property type="molecule type" value="Genomic_DNA"/>
</dbReference>
<keyword evidence="3" id="KW-1185">Reference proteome</keyword>
<feature type="domain" description="DUF7671" evidence="1">
    <location>
        <begin position="8"/>
        <end position="103"/>
    </location>
</feature>
<comment type="caution">
    <text evidence="2">The sequence shown here is derived from an EMBL/GenBank/DDBJ whole genome shotgun (WGS) entry which is preliminary data.</text>
</comment>
<reference evidence="3" key="1">
    <citation type="journal article" date="2013" name="Genome Announc.">
        <title>Draft Genome Sequence of D-Branched-Chain Amino Acid Producer Lactobacillus otakiensis JCM 15040T, Isolated from a Traditional Japanese Pickle.</title>
        <authorList>
            <person name="Doi K."/>
            <person name="Mori K."/>
            <person name="Mutaguchi Y."/>
            <person name="Tashiro K."/>
            <person name="Fujino Y."/>
            <person name="Ohmori T."/>
            <person name="Kuhara S."/>
            <person name="Ohshima T."/>
        </authorList>
    </citation>
    <scope>NUCLEOTIDE SEQUENCE [LARGE SCALE GENOMIC DNA]</scope>
    <source>
        <strain evidence="3">JCM 15040</strain>
    </source>
</reference>